<evidence type="ECO:0000256" key="5">
    <source>
        <dbReference type="ARBA" id="ARBA00023277"/>
    </source>
</evidence>
<dbReference type="PANTHER" id="PTHR31609">
    <property type="entry name" value="YDJC DEACETYLASE FAMILY MEMBER"/>
    <property type="match status" value="1"/>
</dbReference>
<dbReference type="eggNOG" id="COG3394">
    <property type="taxonomic scope" value="Bacteria"/>
</dbReference>
<accession>A0A0R1RS38</accession>
<dbReference type="PATRIC" id="fig|1423747.3.peg.1605"/>
<dbReference type="InterPro" id="IPR006879">
    <property type="entry name" value="YdjC-like"/>
</dbReference>
<keyword evidence="3" id="KW-0378">Hydrolase</keyword>
<evidence type="ECO:0000256" key="1">
    <source>
        <dbReference type="ARBA" id="ARBA00001946"/>
    </source>
</evidence>
<dbReference type="AlphaFoldDB" id="A0A0R1RS38"/>
<keyword evidence="2" id="KW-0479">Metal-binding</keyword>
<dbReference type="GO" id="GO:0019213">
    <property type="term" value="F:deacetylase activity"/>
    <property type="evidence" value="ECO:0007669"/>
    <property type="project" value="TreeGrafter"/>
</dbReference>
<dbReference type="SUPFAM" id="SSF88713">
    <property type="entry name" value="Glycoside hydrolase/deacetylase"/>
    <property type="match status" value="1"/>
</dbReference>
<reference evidence="6 7" key="1">
    <citation type="journal article" date="2015" name="Genome Announc.">
        <title>Expanding the biotechnology potential of lactobacilli through comparative genomics of 213 strains and associated genera.</title>
        <authorList>
            <person name="Sun Z."/>
            <person name="Harris H.M."/>
            <person name="McCann A."/>
            <person name="Guo C."/>
            <person name="Argimon S."/>
            <person name="Zhang W."/>
            <person name="Yang X."/>
            <person name="Jeffery I.B."/>
            <person name="Cooney J.C."/>
            <person name="Kagawa T.F."/>
            <person name="Liu W."/>
            <person name="Song Y."/>
            <person name="Salvetti E."/>
            <person name="Wrobel A."/>
            <person name="Rasinkangas P."/>
            <person name="Parkhill J."/>
            <person name="Rea M.C."/>
            <person name="O'Sullivan O."/>
            <person name="Ritari J."/>
            <person name="Douillard F.P."/>
            <person name="Paul Ross R."/>
            <person name="Yang R."/>
            <person name="Briner A.E."/>
            <person name="Felis G.E."/>
            <person name="de Vos W.M."/>
            <person name="Barrangou R."/>
            <person name="Klaenhammer T.R."/>
            <person name="Caufield P.W."/>
            <person name="Cui Y."/>
            <person name="Zhang H."/>
            <person name="O'Toole P.W."/>
        </authorList>
    </citation>
    <scope>NUCLEOTIDE SEQUENCE [LARGE SCALE GENOMIC DNA]</scope>
    <source>
        <strain evidence="6 7">DSM 14340</strain>
    </source>
</reference>
<dbReference type="GO" id="GO:0016787">
    <property type="term" value="F:hydrolase activity"/>
    <property type="evidence" value="ECO:0007669"/>
    <property type="project" value="UniProtKB-KW"/>
</dbReference>
<keyword evidence="4" id="KW-0460">Magnesium</keyword>
<dbReference type="GO" id="GO:0046872">
    <property type="term" value="F:metal ion binding"/>
    <property type="evidence" value="ECO:0007669"/>
    <property type="project" value="UniProtKB-KW"/>
</dbReference>
<dbReference type="Gene3D" id="3.20.20.370">
    <property type="entry name" value="Glycoside hydrolase/deacetylase"/>
    <property type="match status" value="1"/>
</dbReference>
<evidence type="ECO:0000256" key="4">
    <source>
        <dbReference type="ARBA" id="ARBA00022842"/>
    </source>
</evidence>
<dbReference type="GO" id="GO:0005975">
    <property type="term" value="P:carbohydrate metabolic process"/>
    <property type="evidence" value="ECO:0007669"/>
    <property type="project" value="InterPro"/>
</dbReference>
<evidence type="ECO:0000313" key="7">
    <source>
        <dbReference type="Proteomes" id="UP000051264"/>
    </source>
</evidence>
<proteinExistence type="predicted"/>
<evidence type="ECO:0000256" key="2">
    <source>
        <dbReference type="ARBA" id="ARBA00022723"/>
    </source>
</evidence>
<dbReference type="Pfam" id="PF04794">
    <property type="entry name" value="YdjC"/>
    <property type="match status" value="1"/>
</dbReference>
<dbReference type="InterPro" id="IPR011330">
    <property type="entry name" value="Glyco_hydro/deAcase_b/a-brl"/>
</dbReference>
<keyword evidence="5" id="KW-0119">Carbohydrate metabolism</keyword>
<evidence type="ECO:0008006" key="8">
    <source>
        <dbReference type="Google" id="ProtNLM"/>
    </source>
</evidence>
<dbReference type="STRING" id="1423747.FC69_GL001577"/>
<evidence type="ECO:0000256" key="3">
    <source>
        <dbReference type="ARBA" id="ARBA00022801"/>
    </source>
</evidence>
<name>A0A0R1RS38_9LACO</name>
<organism evidence="6 7">
    <name type="scientific">Latilactobacillus fuchuensis DSM 14340 = JCM 11249</name>
    <dbReference type="NCBI Taxonomy" id="1423747"/>
    <lineage>
        <taxon>Bacteria</taxon>
        <taxon>Bacillati</taxon>
        <taxon>Bacillota</taxon>
        <taxon>Bacilli</taxon>
        <taxon>Lactobacillales</taxon>
        <taxon>Lactobacillaceae</taxon>
        <taxon>Latilactobacillus</taxon>
    </lineage>
</organism>
<dbReference type="Proteomes" id="UP000051264">
    <property type="component" value="Unassembled WGS sequence"/>
</dbReference>
<sequence length="240" mass="27384">MQHQIVTCTNAQVTSVDFSPSVQLARQQGVHQTGLHLVLDRDQPVSRPDLIPTLIKQDGHFWDYATLQKRVAKLNLQEVRLEFQAQIDRFLASGLQLTHLTSHHFVSTLSPAIYQIVLALAEQYRVPVRNEWRQLSTAAQRPFDEISQQFNVTLSSRLIMHQHTEPVLTERGLTAQLTAVTAEQVPVVLTHIGWLSASLRAKSSLTTNRLVEWQMLAGLKQRGYYQRHNLDCVTYQSLMK</sequence>
<protein>
    <recommendedName>
        <fullName evidence="8">YdjC-like family protein</fullName>
    </recommendedName>
</protein>
<comment type="cofactor">
    <cofactor evidence="1">
        <name>Mg(2+)</name>
        <dbReference type="ChEBI" id="CHEBI:18420"/>
    </cofactor>
</comment>
<comment type="caution">
    <text evidence="6">The sequence shown here is derived from an EMBL/GenBank/DDBJ whole genome shotgun (WGS) entry which is preliminary data.</text>
</comment>
<dbReference type="EMBL" id="AZEX01000044">
    <property type="protein sequence ID" value="KRL59617.1"/>
    <property type="molecule type" value="Genomic_DNA"/>
</dbReference>
<dbReference type="PANTHER" id="PTHR31609:SF1">
    <property type="entry name" value="CARBOHYDRATE DEACETYLASE"/>
    <property type="match status" value="1"/>
</dbReference>
<evidence type="ECO:0000313" key="6">
    <source>
        <dbReference type="EMBL" id="KRL59617.1"/>
    </source>
</evidence>
<gene>
    <name evidence="6" type="ORF">FC69_GL001577</name>
</gene>